<dbReference type="GO" id="GO:0006152">
    <property type="term" value="P:purine nucleoside catabolic process"/>
    <property type="evidence" value="ECO:0007669"/>
    <property type="project" value="TreeGrafter"/>
</dbReference>
<comment type="similarity">
    <text evidence="1">Belongs to the cytidine and deoxycytidylate deaminase family.</text>
</comment>
<gene>
    <name evidence="6" type="primary">guaD</name>
    <name evidence="6" type="ORF">GCM10011511_44090</name>
</gene>
<evidence type="ECO:0000256" key="3">
    <source>
        <dbReference type="ARBA" id="ARBA00022801"/>
    </source>
</evidence>
<dbReference type="PANTHER" id="PTHR11079">
    <property type="entry name" value="CYTOSINE DEAMINASE FAMILY MEMBER"/>
    <property type="match status" value="1"/>
</dbReference>
<evidence type="ECO:0000313" key="6">
    <source>
        <dbReference type="EMBL" id="GGB15480.1"/>
    </source>
</evidence>
<dbReference type="CDD" id="cd01285">
    <property type="entry name" value="nucleoside_deaminase"/>
    <property type="match status" value="1"/>
</dbReference>
<dbReference type="Pfam" id="PF00383">
    <property type="entry name" value="dCMP_cyt_deam_1"/>
    <property type="match status" value="1"/>
</dbReference>
<feature type="domain" description="CMP/dCMP-type deaminase" evidence="5">
    <location>
        <begin position="4"/>
        <end position="118"/>
    </location>
</feature>
<evidence type="ECO:0000259" key="5">
    <source>
        <dbReference type="PROSITE" id="PS51747"/>
    </source>
</evidence>
<protein>
    <submittedName>
        <fullName evidence="6">Guanine deaminase</fullName>
    </submittedName>
</protein>
<reference evidence="6" key="2">
    <citation type="submission" date="2020-09" db="EMBL/GenBank/DDBJ databases">
        <authorList>
            <person name="Sun Q."/>
            <person name="Zhou Y."/>
        </authorList>
    </citation>
    <scope>NUCLEOTIDE SEQUENCE</scope>
    <source>
        <strain evidence="6">CGMCC 1.15448</strain>
    </source>
</reference>
<evidence type="ECO:0000256" key="4">
    <source>
        <dbReference type="ARBA" id="ARBA00022833"/>
    </source>
</evidence>
<dbReference type="SUPFAM" id="SSF53927">
    <property type="entry name" value="Cytidine deaminase-like"/>
    <property type="match status" value="1"/>
</dbReference>
<dbReference type="Proteomes" id="UP000607559">
    <property type="component" value="Unassembled WGS sequence"/>
</dbReference>
<dbReference type="InterPro" id="IPR016192">
    <property type="entry name" value="APOBEC/CMP_deaminase_Zn-bd"/>
</dbReference>
<keyword evidence="7" id="KW-1185">Reference proteome</keyword>
<dbReference type="PANTHER" id="PTHR11079:SF161">
    <property type="entry name" value="CMP_DCMP-TYPE DEAMINASE DOMAIN-CONTAINING PROTEIN"/>
    <property type="match status" value="1"/>
</dbReference>
<keyword evidence="4" id="KW-0862">Zinc</keyword>
<reference evidence="6" key="1">
    <citation type="journal article" date="2014" name="Int. J. Syst. Evol. Microbiol.">
        <title>Complete genome sequence of Corynebacterium casei LMG S-19264T (=DSM 44701T), isolated from a smear-ripened cheese.</title>
        <authorList>
            <consortium name="US DOE Joint Genome Institute (JGI-PGF)"/>
            <person name="Walter F."/>
            <person name="Albersmeier A."/>
            <person name="Kalinowski J."/>
            <person name="Ruckert C."/>
        </authorList>
    </citation>
    <scope>NUCLEOTIDE SEQUENCE</scope>
    <source>
        <strain evidence="6">CGMCC 1.15448</strain>
    </source>
</reference>
<evidence type="ECO:0000256" key="1">
    <source>
        <dbReference type="ARBA" id="ARBA00006576"/>
    </source>
</evidence>
<dbReference type="AlphaFoldDB" id="A0A8J2UGS3"/>
<evidence type="ECO:0000313" key="7">
    <source>
        <dbReference type="Proteomes" id="UP000607559"/>
    </source>
</evidence>
<name>A0A8J2UGS3_9BACT</name>
<dbReference type="PROSITE" id="PS00903">
    <property type="entry name" value="CYT_DCMP_DEAMINASES_1"/>
    <property type="match status" value="1"/>
</dbReference>
<dbReference type="GO" id="GO:0047974">
    <property type="term" value="F:guanosine deaminase activity"/>
    <property type="evidence" value="ECO:0007669"/>
    <property type="project" value="TreeGrafter"/>
</dbReference>
<dbReference type="EMBL" id="BMJC01000005">
    <property type="protein sequence ID" value="GGB15480.1"/>
    <property type="molecule type" value="Genomic_DNA"/>
</dbReference>
<proteinExistence type="inferred from homology"/>
<dbReference type="InterPro" id="IPR002125">
    <property type="entry name" value="CMP_dCMP_dom"/>
</dbReference>
<keyword evidence="2" id="KW-0479">Metal-binding</keyword>
<evidence type="ECO:0000256" key="2">
    <source>
        <dbReference type="ARBA" id="ARBA00022723"/>
    </source>
</evidence>
<dbReference type="InterPro" id="IPR016193">
    <property type="entry name" value="Cytidine_deaminase-like"/>
</dbReference>
<dbReference type="FunFam" id="3.40.140.10:FF:000011">
    <property type="entry name" value="tRNA-specific adenosine deaminase"/>
    <property type="match status" value="1"/>
</dbReference>
<accession>A0A8J2UGS3</accession>
<comment type="caution">
    <text evidence="6">The sequence shown here is derived from an EMBL/GenBank/DDBJ whole genome shotgun (WGS) entry which is preliminary data.</text>
</comment>
<organism evidence="6 7">
    <name type="scientific">Puia dinghuensis</name>
    <dbReference type="NCBI Taxonomy" id="1792502"/>
    <lineage>
        <taxon>Bacteria</taxon>
        <taxon>Pseudomonadati</taxon>
        <taxon>Bacteroidota</taxon>
        <taxon>Chitinophagia</taxon>
        <taxon>Chitinophagales</taxon>
        <taxon>Chitinophagaceae</taxon>
        <taxon>Puia</taxon>
    </lineage>
</organism>
<dbReference type="GO" id="GO:0008270">
    <property type="term" value="F:zinc ion binding"/>
    <property type="evidence" value="ECO:0007669"/>
    <property type="project" value="InterPro"/>
</dbReference>
<dbReference type="PROSITE" id="PS51747">
    <property type="entry name" value="CYT_DCMP_DEAMINASES_2"/>
    <property type="match status" value="1"/>
</dbReference>
<sequence length="159" mass="17652">MITETDILYLKQAIALARAGVEEGRGGPFGCVIVRDGEVVGKGCNGVTSTNDPTAHAEIVAIREACQRLGHFQLTDCDVYASCEPCPMCLGALYWARPRRVVYAATRNEAAEAGFDDDFIYREINLPGDERKIPFVHAPVEQTRELFGLWREKGNKELY</sequence>
<dbReference type="Gene3D" id="3.40.140.10">
    <property type="entry name" value="Cytidine Deaminase, domain 2"/>
    <property type="match status" value="1"/>
</dbReference>
<dbReference type="RefSeq" id="WP_188935890.1">
    <property type="nucleotide sequence ID" value="NZ_BMJC01000005.1"/>
</dbReference>
<keyword evidence="3" id="KW-0378">Hydrolase</keyword>